<accession>A0A839SYB5</accession>
<dbReference type="AlphaFoldDB" id="A0A839SYB5"/>
<feature type="transmembrane region" description="Helical" evidence="5">
    <location>
        <begin position="40"/>
        <end position="58"/>
    </location>
</feature>
<feature type="transmembrane region" description="Helical" evidence="5">
    <location>
        <begin position="147"/>
        <end position="165"/>
    </location>
</feature>
<feature type="transmembrane region" description="Helical" evidence="5">
    <location>
        <begin position="285"/>
        <end position="303"/>
    </location>
</feature>
<dbReference type="GO" id="GO:0005886">
    <property type="term" value="C:plasma membrane"/>
    <property type="evidence" value="ECO:0007669"/>
    <property type="project" value="UniProtKB-SubCell"/>
</dbReference>
<keyword evidence="5" id="KW-1003">Cell membrane</keyword>
<dbReference type="InterPro" id="IPR002781">
    <property type="entry name" value="TM_pro_TauE-like"/>
</dbReference>
<proteinExistence type="inferred from homology"/>
<feature type="transmembrane region" description="Helical" evidence="5">
    <location>
        <begin position="223"/>
        <end position="242"/>
    </location>
</feature>
<organism evidence="6 7">
    <name type="scientific">Limibacillus halophilus</name>
    <dbReference type="NCBI Taxonomy" id="1579333"/>
    <lineage>
        <taxon>Bacteria</taxon>
        <taxon>Pseudomonadati</taxon>
        <taxon>Pseudomonadota</taxon>
        <taxon>Alphaproteobacteria</taxon>
        <taxon>Rhodospirillales</taxon>
        <taxon>Rhodovibrionaceae</taxon>
        <taxon>Limibacillus</taxon>
    </lineage>
</organism>
<dbReference type="Proteomes" id="UP000581135">
    <property type="component" value="Unassembled WGS sequence"/>
</dbReference>
<dbReference type="EMBL" id="JACHXA010000009">
    <property type="protein sequence ID" value="MBB3066614.1"/>
    <property type="molecule type" value="Genomic_DNA"/>
</dbReference>
<gene>
    <name evidence="6" type="ORF">FHR98_002922</name>
</gene>
<feature type="transmembrane region" description="Helical" evidence="5">
    <location>
        <begin position="64"/>
        <end position="84"/>
    </location>
</feature>
<evidence type="ECO:0000256" key="3">
    <source>
        <dbReference type="ARBA" id="ARBA00022989"/>
    </source>
</evidence>
<sequence length="306" mass="31713">MTGRLTRSDRPGQTVSNWSYQFTSPCAEPLPLDALPEMTFLALFVLAMTGTGLLGGVLAGMLGVGGGIVIVPVLFHLLGLLGVAEGQRMHVAVATSLATIVATSVSSARAHSRRGSVDWTLLKSLLVSVLIGVAVGTAFATYVKGPVLSAIFGAVALIVAANMALRREGFSLVAEVPKGLLRQVFGFIIGGFSSMMGIGGGTLAVPLLSLCSYPIRNAVGTSSALGLVIAVPATAGFIYGGWQGIDLPPFSLGYVNVLGFLLIAPATVLTAPWGARIAHSINVNYLRKAFALFLIITGIRMIVSLF</sequence>
<evidence type="ECO:0000256" key="2">
    <source>
        <dbReference type="ARBA" id="ARBA00022692"/>
    </source>
</evidence>
<evidence type="ECO:0000256" key="1">
    <source>
        <dbReference type="ARBA" id="ARBA00004141"/>
    </source>
</evidence>
<dbReference type="Pfam" id="PF01925">
    <property type="entry name" value="TauE"/>
    <property type="match status" value="1"/>
</dbReference>
<dbReference type="RefSeq" id="WP_246377882.1">
    <property type="nucleotide sequence ID" value="NZ_JACHXA010000009.1"/>
</dbReference>
<comment type="similarity">
    <text evidence="5">Belongs to the 4-toluene sulfonate uptake permease (TSUP) (TC 2.A.102) family.</text>
</comment>
<evidence type="ECO:0000256" key="4">
    <source>
        <dbReference type="ARBA" id="ARBA00023136"/>
    </source>
</evidence>
<evidence type="ECO:0000313" key="7">
    <source>
        <dbReference type="Proteomes" id="UP000581135"/>
    </source>
</evidence>
<keyword evidence="7" id="KW-1185">Reference proteome</keyword>
<comment type="caution">
    <text evidence="6">The sequence shown here is derived from an EMBL/GenBank/DDBJ whole genome shotgun (WGS) entry which is preliminary data.</text>
</comment>
<protein>
    <recommendedName>
        <fullName evidence="5">Probable membrane transporter protein</fullName>
    </recommendedName>
</protein>
<keyword evidence="2 5" id="KW-0812">Transmembrane</keyword>
<name>A0A839SYB5_9PROT</name>
<feature type="transmembrane region" description="Helical" evidence="5">
    <location>
        <begin position="254"/>
        <end position="273"/>
    </location>
</feature>
<keyword evidence="3 5" id="KW-1133">Transmembrane helix</keyword>
<evidence type="ECO:0000313" key="6">
    <source>
        <dbReference type="EMBL" id="MBB3066614.1"/>
    </source>
</evidence>
<feature type="transmembrane region" description="Helical" evidence="5">
    <location>
        <begin position="91"/>
        <end position="109"/>
    </location>
</feature>
<feature type="transmembrane region" description="Helical" evidence="5">
    <location>
        <begin position="121"/>
        <end position="140"/>
    </location>
</feature>
<evidence type="ECO:0000256" key="5">
    <source>
        <dbReference type="RuleBase" id="RU363041"/>
    </source>
</evidence>
<keyword evidence="4 5" id="KW-0472">Membrane</keyword>
<comment type="subcellular location">
    <subcellularLocation>
        <location evidence="5">Cell membrane</location>
        <topology evidence="5">Multi-pass membrane protein</topology>
    </subcellularLocation>
    <subcellularLocation>
        <location evidence="1">Membrane</location>
        <topology evidence="1">Multi-pass membrane protein</topology>
    </subcellularLocation>
</comment>
<dbReference type="PANTHER" id="PTHR43483:SF3">
    <property type="entry name" value="MEMBRANE TRANSPORTER PROTEIN HI_0806-RELATED"/>
    <property type="match status" value="1"/>
</dbReference>
<dbReference type="PANTHER" id="PTHR43483">
    <property type="entry name" value="MEMBRANE TRANSPORTER PROTEIN HI_0806-RELATED"/>
    <property type="match status" value="1"/>
</dbReference>
<feature type="transmembrane region" description="Helical" evidence="5">
    <location>
        <begin position="185"/>
        <end position="211"/>
    </location>
</feature>
<reference evidence="6 7" key="1">
    <citation type="submission" date="2020-08" db="EMBL/GenBank/DDBJ databases">
        <title>Genomic Encyclopedia of Type Strains, Phase III (KMG-III): the genomes of soil and plant-associated and newly described type strains.</title>
        <authorList>
            <person name="Whitman W."/>
        </authorList>
    </citation>
    <scope>NUCLEOTIDE SEQUENCE [LARGE SCALE GENOMIC DNA]</scope>
    <source>
        <strain evidence="6 7">CECT 8803</strain>
    </source>
</reference>